<protein>
    <recommendedName>
        <fullName evidence="5">Lipoprotein</fullName>
    </recommendedName>
</protein>
<proteinExistence type="predicted"/>
<sequence>MKPIYLAALLAFGSVSCVDDVPQLQVLHAALPEDDCSIPEDEAILRGSLDMTLASNYRLGLIVTSNRIGTEILVGEGGQVSSPGSQVVFITSMDVSYQTEPDLGIEDTNVRLFGGFEGGEGSSMLLNVLTPQARDALDAATLGGAIVDTLITIKFKGHTAANNKVEANEFTFPLTVGRSGYGCPAGQQFAAPTANCDLRGHNGIVPECEDIPVP</sequence>
<evidence type="ECO:0000313" key="2">
    <source>
        <dbReference type="EMBL" id="SET48563.1"/>
    </source>
</evidence>
<dbReference type="Proteomes" id="UP000321514">
    <property type="component" value="Unassembled WGS sequence"/>
</dbReference>
<reference evidence="2 3" key="1">
    <citation type="submission" date="2016-10" db="EMBL/GenBank/DDBJ databases">
        <authorList>
            <person name="Varghese N."/>
            <person name="Submissions S."/>
        </authorList>
    </citation>
    <scope>NUCLEOTIDE SEQUENCE [LARGE SCALE GENOMIC DNA]</scope>
    <source>
        <strain evidence="2 3">DSM 16525</strain>
    </source>
</reference>
<dbReference type="Proteomes" id="UP000183760">
    <property type="component" value="Unassembled WGS sequence"/>
</dbReference>
<comment type="caution">
    <text evidence="1">The sequence shown here is derived from an EMBL/GenBank/DDBJ whole genome shotgun (WGS) entry which is preliminary data.</text>
</comment>
<dbReference type="RefSeq" id="WP_046715645.1">
    <property type="nucleotide sequence ID" value="NZ_BJXR01000016.1"/>
</dbReference>
<evidence type="ECO:0000313" key="1">
    <source>
        <dbReference type="EMBL" id="GEN06441.1"/>
    </source>
</evidence>
<dbReference type="EMBL" id="FOIB01000002">
    <property type="protein sequence ID" value="SET48563.1"/>
    <property type="molecule type" value="Genomic_DNA"/>
</dbReference>
<dbReference type="PROSITE" id="PS51257">
    <property type="entry name" value="PROKAR_LIPOPROTEIN"/>
    <property type="match status" value="1"/>
</dbReference>
<evidence type="ECO:0000313" key="4">
    <source>
        <dbReference type="Proteomes" id="UP000321514"/>
    </source>
</evidence>
<reference evidence="1 4" key="2">
    <citation type="submission" date="2019-07" db="EMBL/GenBank/DDBJ databases">
        <title>Whole genome shotgun sequence of Myxococcus fulvus NBRC 100333.</title>
        <authorList>
            <person name="Hosoyama A."/>
            <person name="Uohara A."/>
            <person name="Ohji S."/>
            <person name="Ichikawa N."/>
        </authorList>
    </citation>
    <scope>NUCLEOTIDE SEQUENCE [LARGE SCALE GENOMIC DNA]</scope>
    <source>
        <strain evidence="1 4">NBRC 100333</strain>
    </source>
</reference>
<name>A0A511SX15_MYXFU</name>
<evidence type="ECO:0008006" key="5">
    <source>
        <dbReference type="Google" id="ProtNLM"/>
    </source>
</evidence>
<dbReference type="OrthoDB" id="5382538at2"/>
<organism evidence="1 4">
    <name type="scientific">Myxococcus fulvus</name>
    <dbReference type="NCBI Taxonomy" id="33"/>
    <lineage>
        <taxon>Bacteria</taxon>
        <taxon>Pseudomonadati</taxon>
        <taxon>Myxococcota</taxon>
        <taxon>Myxococcia</taxon>
        <taxon>Myxococcales</taxon>
        <taxon>Cystobacterineae</taxon>
        <taxon>Myxococcaceae</taxon>
        <taxon>Myxococcus</taxon>
    </lineage>
</organism>
<dbReference type="EMBL" id="BJXR01000016">
    <property type="protein sequence ID" value="GEN06441.1"/>
    <property type="molecule type" value="Genomic_DNA"/>
</dbReference>
<dbReference type="AlphaFoldDB" id="A0A511SX15"/>
<evidence type="ECO:0000313" key="3">
    <source>
        <dbReference type="Proteomes" id="UP000183760"/>
    </source>
</evidence>
<gene>
    <name evidence="1" type="ORF">MFU01_14780</name>
    <name evidence="2" type="ORF">SAMN05443572_102448</name>
</gene>
<dbReference type="STRING" id="1334629.MFUL124B02_33525"/>
<keyword evidence="3" id="KW-1185">Reference proteome</keyword>
<accession>A0A511SX15</accession>